<evidence type="ECO:0000256" key="4">
    <source>
        <dbReference type="ARBA" id="ARBA00022692"/>
    </source>
</evidence>
<feature type="transmembrane region" description="Helical" evidence="9">
    <location>
        <begin position="345"/>
        <end position="366"/>
    </location>
</feature>
<dbReference type="GO" id="GO:0016020">
    <property type="term" value="C:membrane"/>
    <property type="evidence" value="ECO:0007669"/>
    <property type="project" value="UniProtKB-SubCell"/>
</dbReference>
<dbReference type="Proteomes" id="UP000304928">
    <property type="component" value="Unassembled WGS sequence"/>
</dbReference>
<feature type="transmembrane region" description="Helical" evidence="9">
    <location>
        <begin position="443"/>
        <end position="462"/>
    </location>
</feature>
<sequence>MKLEISRPPGYVLAAGMVSLGGFLNGYILSPSISSTIKNIADFASSYDTGSIGAVTEMPFFTSSIGELTPFLRGFTVSLIMLTGAFPSFFAGQLADRFGRLAIVAAGALVFAIGAALEGCANKLAMFLVGRALCGIGEGLWISNITVYITEIAPSARRGMLVSMPQFMANAGICVGYFTCYGSVRIESSFSWRAPYIIQAILGLVLATTPFILPQSPRWLLLNGHRDKAIKELKRLDFSTVEAEKDLLGPAAEQQISARQPGAVEGLTRLFRKPYRKPALLALYVLGVIQLSGIDGVLYYAPTLFAQAGISAKTSSFLASGLSAILMLAISIPAVLFTDSISRRTNIITGGSILTFCMFTIGTLYASNSVTPQNPARWLVIVLVFVFGLVYSATWGIVGKIYASEIQPAATRSAASSVAQGLGFFTNWIVAIITPVLLANSSFGAYFLFGSICFVSVLVLMVSMPETKGLSLEAIQEAFLVPGTAQRGRVVSLLRRWAGLGGSGSAAVGGGQTAESAIELRDVGGLLTQAAAASGAQTTSLESGSGSERSVRA</sequence>
<dbReference type="NCBIfam" id="TIGR00879">
    <property type="entry name" value="SP"/>
    <property type="match status" value="1"/>
</dbReference>
<evidence type="ECO:0000256" key="1">
    <source>
        <dbReference type="ARBA" id="ARBA00004141"/>
    </source>
</evidence>
<dbReference type="InterPro" id="IPR020846">
    <property type="entry name" value="MFS_dom"/>
</dbReference>
<dbReference type="SUPFAM" id="SSF103473">
    <property type="entry name" value="MFS general substrate transporter"/>
    <property type="match status" value="1"/>
</dbReference>
<dbReference type="PRINTS" id="PR00171">
    <property type="entry name" value="SUGRTRNSPORT"/>
</dbReference>
<dbReference type="Pfam" id="PF00083">
    <property type="entry name" value="Sugar_tr"/>
    <property type="match status" value="1"/>
</dbReference>
<dbReference type="PANTHER" id="PTHR48022">
    <property type="entry name" value="PLASTIDIC GLUCOSE TRANSPORTER 4"/>
    <property type="match status" value="1"/>
</dbReference>
<feature type="transmembrane region" description="Helical" evidence="9">
    <location>
        <begin position="129"/>
        <end position="149"/>
    </location>
</feature>
<dbReference type="GO" id="GO:0005351">
    <property type="term" value="F:carbohydrate:proton symporter activity"/>
    <property type="evidence" value="ECO:0007669"/>
    <property type="project" value="TreeGrafter"/>
</dbReference>
<protein>
    <submittedName>
        <fullName evidence="12">General substrate transporter</fullName>
    </submittedName>
</protein>
<evidence type="ECO:0000256" key="9">
    <source>
        <dbReference type="SAM" id="Phobius"/>
    </source>
</evidence>
<gene>
    <name evidence="13" type="ORF">D6C90_04834</name>
    <name evidence="12" type="ORF">D6D12_09901</name>
    <name evidence="11" type="ORF">D6D15_09076</name>
</gene>
<evidence type="ECO:0000313" key="11">
    <source>
        <dbReference type="EMBL" id="THW84148.1"/>
    </source>
</evidence>
<organism evidence="12 16">
    <name type="scientific">Aureobasidium pullulans</name>
    <name type="common">Black yeast</name>
    <name type="synonym">Pullularia pullulans</name>
    <dbReference type="NCBI Taxonomy" id="5580"/>
    <lineage>
        <taxon>Eukaryota</taxon>
        <taxon>Fungi</taxon>
        <taxon>Dikarya</taxon>
        <taxon>Ascomycota</taxon>
        <taxon>Pezizomycotina</taxon>
        <taxon>Dothideomycetes</taxon>
        <taxon>Dothideomycetidae</taxon>
        <taxon>Dothideales</taxon>
        <taxon>Saccotheciaceae</taxon>
        <taxon>Aureobasidium</taxon>
    </lineage>
</organism>
<dbReference type="Proteomes" id="UP000310374">
    <property type="component" value="Unassembled WGS sequence"/>
</dbReference>
<dbReference type="EMBL" id="QZAT01000234">
    <property type="protein sequence ID" value="THX21615.1"/>
    <property type="molecule type" value="Genomic_DNA"/>
</dbReference>
<comment type="similarity">
    <text evidence="2 7">Belongs to the major facilitator superfamily. Sugar transporter (TC 2.A.1.1) family.</text>
</comment>
<dbReference type="InterPro" id="IPR005829">
    <property type="entry name" value="Sugar_transporter_CS"/>
</dbReference>
<dbReference type="InterPro" id="IPR005828">
    <property type="entry name" value="MFS_sugar_transport-like"/>
</dbReference>
<feature type="compositionally biased region" description="Polar residues" evidence="8">
    <location>
        <begin position="542"/>
        <end position="553"/>
    </location>
</feature>
<evidence type="ECO:0000256" key="7">
    <source>
        <dbReference type="RuleBase" id="RU003346"/>
    </source>
</evidence>
<dbReference type="InterPro" id="IPR003663">
    <property type="entry name" value="Sugar/inositol_transpt"/>
</dbReference>
<dbReference type="PROSITE" id="PS00217">
    <property type="entry name" value="SUGAR_TRANSPORT_2"/>
    <property type="match status" value="1"/>
</dbReference>
<keyword evidence="6 9" id="KW-0472">Membrane</keyword>
<accession>A0A4S9H2J7</accession>
<dbReference type="PANTHER" id="PTHR48022:SF2">
    <property type="entry name" value="PLASTIDIC GLUCOSE TRANSPORTER 4"/>
    <property type="match status" value="1"/>
</dbReference>
<comment type="subcellular location">
    <subcellularLocation>
        <location evidence="1">Membrane</location>
        <topology evidence="1">Multi-pass membrane protein</topology>
    </subcellularLocation>
</comment>
<feature type="transmembrane region" description="Helical" evidence="9">
    <location>
        <begin position="378"/>
        <end position="398"/>
    </location>
</feature>
<dbReference type="Gene3D" id="1.20.1250.20">
    <property type="entry name" value="MFS general substrate transporter like domains"/>
    <property type="match status" value="1"/>
</dbReference>
<evidence type="ECO:0000256" key="3">
    <source>
        <dbReference type="ARBA" id="ARBA00022448"/>
    </source>
</evidence>
<keyword evidence="4 9" id="KW-0812">Transmembrane</keyword>
<feature type="transmembrane region" description="Helical" evidence="9">
    <location>
        <begin position="161"/>
        <end position="184"/>
    </location>
</feature>
<evidence type="ECO:0000313" key="16">
    <source>
        <dbReference type="Proteomes" id="UP000310374"/>
    </source>
</evidence>
<evidence type="ECO:0000256" key="6">
    <source>
        <dbReference type="ARBA" id="ARBA00023136"/>
    </source>
</evidence>
<feature type="region of interest" description="Disordered" evidence="8">
    <location>
        <begin position="533"/>
        <end position="553"/>
    </location>
</feature>
<feature type="transmembrane region" description="Helical" evidence="9">
    <location>
        <begin position="98"/>
        <end position="117"/>
    </location>
</feature>
<dbReference type="AlphaFoldDB" id="A0A4S9H2J7"/>
<comment type="caution">
    <text evidence="12">The sequence shown here is derived from an EMBL/GenBank/DDBJ whole genome shotgun (WGS) entry which is preliminary data.</text>
</comment>
<feature type="transmembrane region" description="Helical" evidence="9">
    <location>
        <begin position="418"/>
        <end position="437"/>
    </location>
</feature>
<feature type="transmembrane region" description="Helical" evidence="9">
    <location>
        <begin position="279"/>
        <end position="301"/>
    </location>
</feature>
<proteinExistence type="inferred from homology"/>
<reference evidence="14 15" key="1">
    <citation type="submission" date="2018-10" db="EMBL/GenBank/DDBJ databases">
        <title>Fifty Aureobasidium pullulans genomes reveal a recombining polyextremotolerant generalist.</title>
        <authorList>
            <person name="Gostincar C."/>
            <person name="Turk M."/>
            <person name="Zajc J."/>
            <person name="Gunde-Cimerman N."/>
        </authorList>
    </citation>
    <scope>NUCLEOTIDE SEQUENCE [LARGE SCALE GENOMIC DNA]</scope>
    <source>
        <strain evidence="12 16">EXF-10081</strain>
        <strain evidence="11 14">EXF-10507</strain>
        <strain evidence="13 15">EXF-3844</strain>
    </source>
</reference>
<feature type="transmembrane region" description="Helical" evidence="9">
    <location>
        <begin position="12"/>
        <end position="29"/>
    </location>
</feature>
<evidence type="ECO:0000313" key="12">
    <source>
        <dbReference type="EMBL" id="THX21615.1"/>
    </source>
</evidence>
<dbReference type="FunFam" id="1.20.1250.20:FF:000134">
    <property type="entry name" value="MFS sugar transporter protein"/>
    <property type="match status" value="1"/>
</dbReference>
<evidence type="ECO:0000256" key="5">
    <source>
        <dbReference type="ARBA" id="ARBA00022989"/>
    </source>
</evidence>
<evidence type="ECO:0000313" key="13">
    <source>
        <dbReference type="EMBL" id="THZ44193.1"/>
    </source>
</evidence>
<evidence type="ECO:0000313" key="15">
    <source>
        <dbReference type="Proteomes" id="UP000310121"/>
    </source>
</evidence>
<evidence type="ECO:0000313" key="14">
    <source>
        <dbReference type="Proteomes" id="UP000304928"/>
    </source>
</evidence>
<feature type="domain" description="Major facilitator superfamily (MFS) profile" evidence="10">
    <location>
        <begin position="34"/>
        <end position="468"/>
    </location>
</feature>
<keyword evidence="3 7" id="KW-0813">Transport</keyword>
<keyword evidence="5 9" id="KW-1133">Transmembrane helix</keyword>
<dbReference type="InterPro" id="IPR050360">
    <property type="entry name" value="MFS_Sugar_Transporters"/>
</dbReference>
<evidence type="ECO:0000256" key="2">
    <source>
        <dbReference type="ARBA" id="ARBA00010992"/>
    </source>
</evidence>
<feature type="transmembrane region" description="Helical" evidence="9">
    <location>
        <begin position="71"/>
        <end position="91"/>
    </location>
</feature>
<evidence type="ECO:0000259" key="10">
    <source>
        <dbReference type="PROSITE" id="PS50850"/>
    </source>
</evidence>
<dbReference type="PROSITE" id="PS50850">
    <property type="entry name" value="MFS"/>
    <property type="match status" value="1"/>
</dbReference>
<feature type="transmembrane region" description="Helical" evidence="9">
    <location>
        <begin position="196"/>
        <end position="213"/>
    </location>
</feature>
<dbReference type="EMBL" id="QZAR01000239">
    <property type="protein sequence ID" value="THW84148.1"/>
    <property type="molecule type" value="Genomic_DNA"/>
</dbReference>
<name>A0A4S9H2J7_AURPU</name>
<dbReference type="InterPro" id="IPR036259">
    <property type="entry name" value="MFS_trans_sf"/>
</dbReference>
<evidence type="ECO:0000256" key="8">
    <source>
        <dbReference type="SAM" id="MobiDB-lite"/>
    </source>
</evidence>
<dbReference type="Proteomes" id="UP000310121">
    <property type="component" value="Unassembled WGS sequence"/>
</dbReference>
<dbReference type="EMBL" id="QZBN01000407">
    <property type="protein sequence ID" value="THZ44193.1"/>
    <property type="molecule type" value="Genomic_DNA"/>
</dbReference>
<feature type="transmembrane region" description="Helical" evidence="9">
    <location>
        <begin position="317"/>
        <end position="338"/>
    </location>
</feature>